<dbReference type="Gene3D" id="2.30.110.10">
    <property type="entry name" value="Electron Transport, Fmn-binding Protein, Chain A"/>
    <property type="match status" value="1"/>
</dbReference>
<gene>
    <name evidence="3" type="ORF">SAMN06265360_11438</name>
</gene>
<accession>A0A238Y7J0</accession>
<sequence>MDIKHSRRLARMASMDLTPPDPSDSPHTQRHEPPQASGGTPPADPQQAASTTASAPQQAAPPPAPSAPSPAPAQPPVDPPVAGELTDGYQAALFDPAPANPGSEGEHQLQQTCGTTTRAERFYNDQMLDHLNEEMQEFVGRMDMAFVATADANGEADCSLRAGPPGFLLVLNDKCVAYPEYRGNGVMASLGNIIENPHVGIMLIDFVRDQIGLHINGRARIVEDGKMREEFAGIPEETVRGRIPERWVVVEIAEAYIHCRKHIPRLKPAERHRAWGTDDSKRKGGDYFGVRQQRREAAAQCGEPGQLRVNGS</sequence>
<feature type="compositionally biased region" description="Low complexity" evidence="1">
    <location>
        <begin position="45"/>
        <end position="58"/>
    </location>
</feature>
<dbReference type="AlphaFoldDB" id="A0A238Y7J0"/>
<feature type="compositionally biased region" description="Basic and acidic residues" evidence="1">
    <location>
        <begin position="274"/>
        <end position="285"/>
    </location>
</feature>
<dbReference type="EMBL" id="FZNW01000014">
    <property type="protein sequence ID" value="SNR67236.1"/>
    <property type="molecule type" value="Genomic_DNA"/>
</dbReference>
<organism evidence="3 4">
    <name type="scientific">Haloechinothrix alba</name>
    <dbReference type="NCBI Taxonomy" id="664784"/>
    <lineage>
        <taxon>Bacteria</taxon>
        <taxon>Bacillati</taxon>
        <taxon>Actinomycetota</taxon>
        <taxon>Actinomycetes</taxon>
        <taxon>Pseudonocardiales</taxon>
        <taxon>Pseudonocardiaceae</taxon>
        <taxon>Haloechinothrix</taxon>
    </lineage>
</organism>
<name>A0A238Y7J0_9PSEU</name>
<keyword evidence="4" id="KW-1185">Reference proteome</keyword>
<dbReference type="PANTHER" id="PTHR42815">
    <property type="entry name" value="FAD-BINDING, PUTATIVE (AFU_ORTHOLOGUE AFUA_6G07600)-RELATED"/>
    <property type="match status" value="1"/>
</dbReference>
<dbReference type="RefSeq" id="WP_245818748.1">
    <property type="nucleotide sequence ID" value="NZ_FZNW01000014.1"/>
</dbReference>
<evidence type="ECO:0000313" key="4">
    <source>
        <dbReference type="Proteomes" id="UP000198348"/>
    </source>
</evidence>
<dbReference type="Proteomes" id="UP000198348">
    <property type="component" value="Unassembled WGS sequence"/>
</dbReference>
<feature type="domain" description="Pyridoxamine 5'-phosphate oxidase N-terminal" evidence="2">
    <location>
        <begin position="131"/>
        <end position="259"/>
    </location>
</feature>
<evidence type="ECO:0000256" key="1">
    <source>
        <dbReference type="SAM" id="MobiDB-lite"/>
    </source>
</evidence>
<reference evidence="3 4" key="1">
    <citation type="submission" date="2017-06" db="EMBL/GenBank/DDBJ databases">
        <authorList>
            <person name="Kim H.J."/>
            <person name="Triplett B.A."/>
        </authorList>
    </citation>
    <scope>NUCLEOTIDE SEQUENCE [LARGE SCALE GENOMIC DNA]</scope>
    <source>
        <strain evidence="3 4">DSM 45207</strain>
    </source>
</reference>
<dbReference type="InterPro" id="IPR012349">
    <property type="entry name" value="Split_barrel_FMN-bd"/>
</dbReference>
<feature type="compositionally biased region" description="Pro residues" evidence="1">
    <location>
        <begin position="59"/>
        <end position="79"/>
    </location>
</feature>
<evidence type="ECO:0000313" key="3">
    <source>
        <dbReference type="EMBL" id="SNR67236.1"/>
    </source>
</evidence>
<dbReference type="InterPro" id="IPR011576">
    <property type="entry name" value="Pyridox_Oxase_N"/>
</dbReference>
<evidence type="ECO:0000259" key="2">
    <source>
        <dbReference type="Pfam" id="PF01243"/>
    </source>
</evidence>
<feature type="region of interest" description="Disordered" evidence="1">
    <location>
        <begin position="1"/>
        <end position="115"/>
    </location>
</feature>
<protein>
    <recommendedName>
        <fullName evidence="2">Pyridoxamine 5'-phosphate oxidase N-terminal domain-containing protein</fullName>
    </recommendedName>
</protein>
<dbReference type="PANTHER" id="PTHR42815:SF2">
    <property type="entry name" value="FAD-BINDING, PUTATIVE (AFU_ORTHOLOGUE AFUA_6G07600)-RELATED"/>
    <property type="match status" value="1"/>
</dbReference>
<dbReference type="SUPFAM" id="SSF50475">
    <property type="entry name" value="FMN-binding split barrel"/>
    <property type="match status" value="1"/>
</dbReference>
<feature type="compositionally biased region" description="Basic residues" evidence="1">
    <location>
        <begin position="1"/>
        <end position="10"/>
    </location>
</feature>
<proteinExistence type="predicted"/>
<dbReference type="Pfam" id="PF01243">
    <property type="entry name" value="PNPOx_N"/>
    <property type="match status" value="1"/>
</dbReference>
<feature type="region of interest" description="Disordered" evidence="1">
    <location>
        <begin position="274"/>
        <end position="312"/>
    </location>
</feature>